<evidence type="ECO:0000259" key="1">
    <source>
        <dbReference type="PROSITE" id="PS50093"/>
    </source>
</evidence>
<dbReference type="Pfam" id="PF18911">
    <property type="entry name" value="PKD_4"/>
    <property type="match status" value="3"/>
</dbReference>
<dbReference type="InterPro" id="IPR035986">
    <property type="entry name" value="PKD_dom_sf"/>
</dbReference>
<dbReference type="SUPFAM" id="SSF49299">
    <property type="entry name" value="PKD domain"/>
    <property type="match status" value="5"/>
</dbReference>
<feature type="non-terminal residue" evidence="2">
    <location>
        <position position="1"/>
    </location>
</feature>
<feature type="non-terminal residue" evidence="2">
    <location>
        <position position="499"/>
    </location>
</feature>
<dbReference type="InterPro" id="IPR022409">
    <property type="entry name" value="PKD/Chitinase_dom"/>
</dbReference>
<sequence length="499" mass="54619">VMRVAASTELCTDTNYLDILIHPYIEAAYTVDDIVGCHPFTVTIENQSFGVDDYFWDYGDGDTSSTGSDIHIHTYSNTGSAAMTYPMELIVQNDQGCTDILVRNILVHPEMTAEFTMDVDSGCHPLAVKFTDVSLNPATHYWDFGDGASSLQPSPSHVFNNFTNTDTTYQVTLTTESSDGECVKVYTLPVVVNGQLVANFTVPEALGCSPFDVLLENSSIKANQYRWDFGDGTDTVTLNTDAFIHRYTNTGYINQQDYEIKLIAENISGCNSEIKKTITVEPEIMTGFTANQVLGCHPIDVNFTNVSQGAAFYSWDFGNGNSSQSVNPSQTFINIGSADTTYRVWLYTRATNIDCIDSFSMDIVVHPYVNADFAIDYLDQCTPASVNFANSSVNGQTYSWSFDGTPLLTTSTNPINRQFLNNSTSSAANYPIDLTVTSPQGCTSSISKQVSVHHDIIAGLINITEGCQPLDVDFSNASLGDANHSWEFGDNTSSILENP</sequence>
<proteinExistence type="predicted"/>
<dbReference type="PROSITE" id="PS50093">
    <property type="entry name" value="PKD"/>
    <property type="match status" value="4"/>
</dbReference>
<dbReference type="AlphaFoldDB" id="A0A0F9B367"/>
<reference evidence="2" key="1">
    <citation type="journal article" date="2015" name="Nature">
        <title>Complex archaea that bridge the gap between prokaryotes and eukaryotes.</title>
        <authorList>
            <person name="Spang A."/>
            <person name="Saw J.H."/>
            <person name="Jorgensen S.L."/>
            <person name="Zaremba-Niedzwiedzka K."/>
            <person name="Martijn J."/>
            <person name="Lind A.E."/>
            <person name="van Eijk R."/>
            <person name="Schleper C."/>
            <person name="Guy L."/>
            <person name="Ettema T.J."/>
        </authorList>
    </citation>
    <scope>NUCLEOTIDE SEQUENCE</scope>
</reference>
<feature type="domain" description="PKD" evidence="1">
    <location>
        <begin position="225"/>
        <end position="251"/>
    </location>
</feature>
<accession>A0A0F9B367</accession>
<dbReference type="EMBL" id="LAZR01039796">
    <property type="protein sequence ID" value="KKL16110.1"/>
    <property type="molecule type" value="Genomic_DNA"/>
</dbReference>
<comment type="caution">
    <text evidence="2">The sequence shown here is derived from an EMBL/GenBank/DDBJ whole genome shotgun (WGS) entry which is preliminary data.</text>
</comment>
<evidence type="ECO:0000313" key="2">
    <source>
        <dbReference type="EMBL" id="KKL16110.1"/>
    </source>
</evidence>
<dbReference type="SMART" id="SM00089">
    <property type="entry name" value="PKD"/>
    <property type="match status" value="5"/>
</dbReference>
<protein>
    <recommendedName>
        <fullName evidence="1">PKD domain-containing protein</fullName>
    </recommendedName>
</protein>
<dbReference type="InterPro" id="IPR013783">
    <property type="entry name" value="Ig-like_fold"/>
</dbReference>
<name>A0A0F9B367_9ZZZZ</name>
<gene>
    <name evidence="2" type="ORF">LCGC14_2498870</name>
</gene>
<dbReference type="Gene3D" id="2.60.40.10">
    <property type="entry name" value="Immunoglobulins"/>
    <property type="match status" value="6"/>
</dbReference>
<organism evidence="2">
    <name type="scientific">marine sediment metagenome</name>
    <dbReference type="NCBI Taxonomy" id="412755"/>
    <lineage>
        <taxon>unclassified sequences</taxon>
        <taxon>metagenomes</taxon>
        <taxon>ecological metagenomes</taxon>
    </lineage>
</organism>
<feature type="domain" description="PKD" evidence="1">
    <location>
        <begin position="136"/>
        <end position="159"/>
    </location>
</feature>
<feature type="domain" description="PKD" evidence="1">
    <location>
        <begin position="313"/>
        <end position="344"/>
    </location>
</feature>
<dbReference type="CDD" id="cd00146">
    <property type="entry name" value="PKD"/>
    <property type="match status" value="2"/>
</dbReference>
<feature type="domain" description="PKD" evidence="1">
    <location>
        <begin position="54"/>
        <end position="84"/>
    </location>
</feature>
<dbReference type="InterPro" id="IPR000601">
    <property type="entry name" value="PKD_dom"/>
</dbReference>